<protein>
    <submittedName>
        <fullName evidence="1">Uncharacterized protein</fullName>
    </submittedName>
</protein>
<name>A0A9C7USU5_9RHOD</name>
<evidence type="ECO:0000313" key="1">
    <source>
        <dbReference type="EMBL" id="GJQ14032.1"/>
    </source>
</evidence>
<organism evidence="1 2">
    <name type="scientific">Galdieria partita</name>
    <dbReference type="NCBI Taxonomy" id="83374"/>
    <lineage>
        <taxon>Eukaryota</taxon>
        <taxon>Rhodophyta</taxon>
        <taxon>Bangiophyceae</taxon>
        <taxon>Galdieriales</taxon>
        <taxon>Galdieriaceae</taxon>
        <taxon>Galdieria</taxon>
    </lineage>
</organism>
<keyword evidence="2" id="KW-1185">Reference proteome</keyword>
<reference evidence="1" key="2">
    <citation type="submission" date="2022-01" db="EMBL/GenBank/DDBJ databases">
        <authorList>
            <person name="Hirooka S."/>
            <person name="Miyagishima S.Y."/>
        </authorList>
    </citation>
    <scope>NUCLEOTIDE SEQUENCE</scope>
    <source>
        <strain evidence="1">NBRC 102759</strain>
    </source>
</reference>
<evidence type="ECO:0000313" key="2">
    <source>
        <dbReference type="Proteomes" id="UP001061958"/>
    </source>
</evidence>
<dbReference type="EMBL" id="BQMJ01000050">
    <property type="protein sequence ID" value="GJQ14032.1"/>
    <property type="molecule type" value="Genomic_DNA"/>
</dbReference>
<reference evidence="1" key="1">
    <citation type="journal article" date="2022" name="Proc. Natl. Acad. Sci. U.S.A.">
        <title>Life cycle and functional genomics of the unicellular red alga Galdieria for elucidating algal and plant evolution and industrial use.</title>
        <authorList>
            <person name="Hirooka S."/>
            <person name="Itabashi T."/>
            <person name="Ichinose T.M."/>
            <person name="Onuma R."/>
            <person name="Fujiwara T."/>
            <person name="Yamashita S."/>
            <person name="Jong L.W."/>
            <person name="Tomita R."/>
            <person name="Iwane A.H."/>
            <person name="Miyagishima S.Y."/>
        </authorList>
    </citation>
    <scope>NUCLEOTIDE SEQUENCE</scope>
    <source>
        <strain evidence="1">NBRC 102759</strain>
    </source>
</reference>
<sequence length="383" mass="45382">MPSLSDLSDKQLDAKLFQALKKREDSKLFHYSLFCREEMSKICFFGDRWGDSSQTYFVQVFHDAEEGTFEAVDAVDWNQVLQKVDAKRHPSRIHLRHFEDCVAEEFAKADLKRGVCRLFIQHHNYSFIQKQAQVLWRLFRIRLDKSSCSTGRSFEGKPSVQSFEEMYNKFVLDVVGELFGSLVLKKACLLTHLWIVNEVLLGIGEELEVTRKKYGEFRQQLKRCQAIYMFDREKRIHPTGGRRCMQREFSRIHVYGRYIPDGTSGRRRGTGRYVVRGYLVEEAWMKDFCEILRNDFGIIVHLSTEDKLDHRDHNQVISFPSCRTRAMSHWSEFHSELEKYGDKLDMYLESRFGLDWKSFFRQKGNDWLALHRNICSGRSYKRK</sequence>
<accession>A0A9C7USU5</accession>
<comment type="caution">
    <text evidence="1">The sequence shown here is derived from an EMBL/GenBank/DDBJ whole genome shotgun (WGS) entry which is preliminary data.</text>
</comment>
<dbReference type="Proteomes" id="UP001061958">
    <property type="component" value="Unassembled WGS sequence"/>
</dbReference>
<dbReference type="AlphaFoldDB" id="A0A9C7USU5"/>
<proteinExistence type="predicted"/>
<gene>
    <name evidence="1" type="ORF">GpartN1_g5823.t1</name>
</gene>
<dbReference type="OrthoDB" id="10347185at2759"/>